<accession>A0ACC0ZMS9</accession>
<dbReference type="Proteomes" id="UP001163603">
    <property type="component" value="Chromosome 1"/>
</dbReference>
<reference evidence="2" key="1">
    <citation type="journal article" date="2023" name="G3 (Bethesda)">
        <title>Genome assembly and association tests identify interacting loci associated with vigor, precocity, and sex in interspecific pistachio rootstocks.</title>
        <authorList>
            <person name="Palmer W."/>
            <person name="Jacygrad E."/>
            <person name="Sagayaradj S."/>
            <person name="Cavanaugh K."/>
            <person name="Han R."/>
            <person name="Bertier L."/>
            <person name="Beede B."/>
            <person name="Kafkas S."/>
            <person name="Golino D."/>
            <person name="Preece J."/>
            <person name="Michelmore R."/>
        </authorList>
    </citation>
    <scope>NUCLEOTIDE SEQUENCE [LARGE SCALE GENOMIC DNA]</scope>
</reference>
<organism evidence="1 2">
    <name type="scientific">Pistacia integerrima</name>
    <dbReference type="NCBI Taxonomy" id="434235"/>
    <lineage>
        <taxon>Eukaryota</taxon>
        <taxon>Viridiplantae</taxon>
        <taxon>Streptophyta</taxon>
        <taxon>Embryophyta</taxon>
        <taxon>Tracheophyta</taxon>
        <taxon>Spermatophyta</taxon>
        <taxon>Magnoliopsida</taxon>
        <taxon>eudicotyledons</taxon>
        <taxon>Gunneridae</taxon>
        <taxon>Pentapetalae</taxon>
        <taxon>rosids</taxon>
        <taxon>malvids</taxon>
        <taxon>Sapindales</taxon>
        <taxon>Anacardiaceae</taxon>
        <taxon>Pistacia</taxon>
    </lineage>
</organism>
<name>A0ACC0ZMS9_9ROSI</name>
<sequence length="1017" mass="112214">MVWRGNFTLKQCKLESSSSSGSLVFSGKMEKNLPDGVKSKNSGVRSLNQSSKSSMLMVGVGSAENSKENGVRVSTNGNEDLCGGNLGGVVTVVKTKIVETEVEVKNGGVSESAEGTASSMDAVIELAGDGMGGGDEDGVSLLADISTEMGKMDANEIRDFGEREENRQNPDEMNDSNDEEEDDFSDGEYEFCVGDFIWGKIKSHPWWPGQVYDSCYASDYALKIRKRDRLLVAYFDGTFAWCHPYQLKPFVENFEEMSKQSTSKNFVSAVLKAVAEIGRLMELKMTCSCVPKESLVGLERPLTMNSGIKQGVLVPECGISKLWTYLFGPSECLTELKRVAQVVSMTNMLEFTELKCWLSAFYRAKGGYQLALFHESQPIPGLEDNDQNGLLDIIHVKNMTEIPIQGPVEEETNMSLLQKCLEASENGQYHRRKQKSIAEIMEGDVDDRAKNVGEDSMKERTGTGNPVTSSGRRKRKGNDEANVGSNSSSKPKRRKVTKLLETTQVTGSEIHSDERDGIRVKEETKKVLLPREKRKSKGSSADNDGGGSKEESNASPMSRERKMIQRDDGESKDHTEKGFLSRERKKSKYLSPPYTDINRRQSKKDMIAEYLKISSEAQAAQQLRKASDNVVESGSPPIISCSDQVVQKKDSKHVGVGHETSDVLSLETLKLDHNTNIDAKKVKVSSKKVISGIRSIAVDLSSLTHNHSLDVVGKFLSTFRSAVYCDGSNYQIYNKSQPGTKRKTLECEPGSSANHQNQTDQKSPEQTTRRKKLKKNEEEKLGTMKLNQAATAPEVKTREGEIDDKAKSSKPKKAGRLENKKRDNKETDGEAARNKNADEKKSDEKASPAYLSVTFGPGSALPSKDDLIKIYSKFGSLNEEETEMFYNNFRAQIVFLRSSDAEEALKSSEVSRPFGDSNVKFRLQHSSSPSKMRKLKEISNAKSLSAKGSKTPEKKSASKSTVDESSPFNYIRQKLETIASVLENSAGKMSPDLKSKLEGEVNGLLEKVSTVVGSSSS</sequence>
<proteinExistence type="predicted"/>
<protein>
    <submittedName>
        <fullName evidence="1">Uncharacterized protein</fullName>
    </submittedName>
</protein>
<evidence type="ECO:0000313" key="1">
    <source>
        <dbReference type="EMBL" id="KAJ0053017.1"/>
    </source>
</evidence>
<dbReference type="EMBL" id="CM047736">
    <property type="protein sequence ID" value="KAJ0053017.1"/>
    <property type="molecule type" value="Genomic_DNA"/>
</dbReference>
<evidence type="ECO:0000313" key="2">
    <source>
        <dbReference type="Proteomes" id="UP001163603"/>
    </source>
</evidence>
<comment type="caution">
    <text evidence="1">The sequence shown here is derived from an EMBL/GenBank/DDBJ whole genome shotgun (WGS) entry which is preliminary data.</text>
</comment>
<keyword evidence="2" id="KW-1185">Reference proteome</keyword>
<gene>
    <name evidence="1" type="ORF">Pint_02731</name>
</gene>